<feature type="chain" id="PRO_5046983895" evidence="2">
    <location>
        <begin position="23"/>
        <end position="431"/>
    </location>
</feature>
<keyword evidence="1" id="KW-0472">Membrane</keyword>
<proteinExistence type="predicted"/>
<dbReference type="RefSeq" id="WP_370396138.1">
    <property type="nucleotide sequence ID" value="NZ_JALBUT010000001.1"/>
</dbReference>
<keyword evidence="4" id="KW-1185">Reference proteome</keyword>
<dbReference type="InterPro" id="IPR013424">
    <property type="entry name" value="Ice-binding_C"/>
</dbReference>
<keyword evidence="1" id="KW-1133">Transmembrane helix</keyword>
<sequence length="431" mass="45563">MKTLKNSIYFCALASLCVSSYAANIYSQADGNWNSTDTWEGGTIPTEADTVMMKGHTIDITGTQKITGLGGSFSNSGTLNIDGADASLTLSGALQFWYNSSQTINVKNGANANISEVSWGTGDLSHANMNVSGGSTLTVGRFSQFNGSKIANGGSTLTVDNSTFNISSGTNVGSSFAGYSMVIDLKNNASMNMAPSGKKGSLTLNASGSGSQALVNINSSTLNGIDTLNVSYKEGATNKMVIMGENANVHSYRVYIGDDTVATGSASIQLGGYDSEGNFVAAGAKALSNDWEFFVEDSGSLDFLLGDSNALTSKDKSQAIVQARFFKSVNGVINVDLANISDLEDGTYYFALISSTEDISETSNKLLDNKPFDWDNDLVVIDSDIAKFKEWTVENNTLFISVDVISVPEPSTYAAIFGAIALAFAAYRRRK</sequence>
<feature type="transmembrane region" description="Helical" evidence="1">
    <location>
        <begin position="410"/>
        <end position="427"/>
    </location>
</feature>
<organism evidence="3 4">
    <name type="scientific">Intestinicryptomonas porci</name>
    <dbReference type="NCBI Taxonomy" id="2926320"/>
    <lineage>
        <taxon>Bacteria</taxon>
        <taxon>Pseudomonadati</taxon>
        <taxon>Verrucomicrobiota</taxon>
        <taxon>Opitutia</taxon>
        <taxon>Opitutales</taxon>
        <taxon>Intestinicryptomonaceae</taxon>
        <taxon>Intestinicryptomonas</taxon>
    </lineage>
</organism>
<evidence type="ECO:0000313" key="3">
    <source>
        <dbReference type="EMBL" id="MDX8414688.1"/>
    </source>
</evidence>
<comment type="caution">
    <text evidence="3">The sequence shown here is derived from an EMBL/GenBank/DDBJ whole genome shotgun (WGS) entry which is preliminary data.</text>
</comment>
<name>A0ABU4WG28_9BACT</name>
<dbReference type="Proteomes" id="UP001275932">
    <property type="component" value="Unassembled WGS sequence"/>
</dbReference>
<feature type="signal peptide" evidence="2">
    <location>
        <begin position="1"/>
        <end position="22"/>
    </location>
</feature>
<evidence type="ECO:0000256" key="2">
    <source>
        <dbReference type="SAM" id="SignalP"/>
    </source>
</evidence>
<dbReference type="InterPro" id="IPR012332">
    <property type="entry name" value="Autotransporter_pectin_lyase_C"/>
</dbReference>
<gene>
    <name evidence="3" type="ORF">MOX91_00615</name>
</gene>
<evidence type="ECO:0000256" key="1">
    <source>
        <dbReference type="SAM" id="Phobius"/>
    </source>
</evidence>
<accession>A0ABU4WG28</accession>
<keyword evidence="2" id="KW-0732">Signal</keyword>
<dbReference type="Gene3D" id="2.160.20.20">
    <property type="match status" value="1"/>
</dbReference>
<evidence type="ECO:0000313" key="4">
    <source>
        <dbReference type="Proteomes" id="UP001275932"/>
    </source>
</evidence>
<dbReference type="EMBL" id="JALBUT010000001">
    <property type="protein sequence ID" value="MDX8414688.1"/>
    <property type="molecule type" value="Genomic_DNA"/>
</dbReference>
<protein>
    <submittedName>
        <fullName evidence="3">PEP-CTERM sorting domain-containing protein</fullName>
    </submittedName>
</protein>
<reference evidence="3 4" key="1">
    <citation type="submission" date="2022-03" db="EMBL/GenBank/DDBJ databases">
        <title>Novel taxa within the pig intestine.</title>
        <authorList>
            <person name="Wylensek D."/>
            <person name="Bishof K."/>
            <person name="Afrizal A."/>
            <person name="Clavel T."/>
        </authorList>
    </citation>
    <scope>NUCLEOTIDE SEQUENCE [LARGE SCALE GENOMIC DNA]</scope>
    <source>
        <strain evidence="3 4">CLA-KB-P66</strain>
    </source>
</reference>
<keyword evidence="1" id="KW-0812">Transmembrane</keyword>
<dbReference type="NCBIfam" id="TIGR02595">
    <property type="entry name" value="PEP_CTERM"/>
    <property type="match status" value="1"/>
</dbReference>